<dbReference type="Pfam" id="PF14321">
    <property type="entry name" value="DUF4382"/>
    <property type="match status" value="1"/>
</dbReference>
<reference evidence="3 4" key="1">
    <citation type="submission" date="2018-06" db="EMBL/GenBank/DDBJ databases">
        <title>Genomic Encyclopedia of Archaeal and Bacterial Type Strains, Phase II (KMG-II): from individual species to whole genera.</title>
        <authorList>
            <person name="Goeker M."/>
        </authorList>
    </citation>
    <scope>NUCLEOTIDE SEQUENCE [LARGE SCALE GENOMIC DNA]</scope>
    <source>
        <strain evidence="3 4">DSM 23241</strain>
    </source>
</reference>
<organism evidence="3 4">
    <name type="scientific">Hydrotalea sandarakina</name>
    <dbReference type="NCBI Taxonomy" id="1004304"/>
    <lineage>
        <taxon>Bacteria</taxon>
        <taxon>Pseudomonadati</taxon>
        <taxon>Bacteroidota</taxon>
        <taxon>Chitinophagia</taxon>
        <taxon>Chitinophagales</taxon>
        <taxon>Chitinophagaceae</taxon>
        <taxon>Hydrotalea</taxon>
    </lineage>
</organism>
<comment type="caution">
    <text evidence="3">The sequence shown here is derived from an EMBL/GenBank/DDBJ whole genome shotgun (WGS) entry which is preliminary data.</text>
</comment>
<protein>
    <submittedName>
        <fullName evidence="3">Uncharacterized protein DUF4382</fullName>
    </submittedName>
</protein>
<proteinExistence type="predicted"/>
<sequence>MKNKIAIAVLIVSAVFTWVACSKSTSMQVPPGTQQVSLYMTDGPGFFDHVYLDIDSVMVLVDTSTNTRNNDTTNWNQVGCNDRVRHPEGSFIWENLNVQPGVYDILSLSNGVDTLLASANIKAGTVRLIRISLGTQNSLVKDSVTYPLNLFPGTNNYVLIQLRGGEWDEYQPNSFQLWLDFDVARSVIQWNNQFYLRPVFHFFAVPTTGSISGTVLPQNAYPVISIYSGTDTAYALPNKNGQFKVRGLASGTYSMFVNTSNGYKDTTINNITISGHNNVNVGVIQLHQ</sequence>
<evidence type="ECO:0000256" key="1">
    <source>
        <dbReference type="SAM" id="SignalP"/>
    </source>
</evidence>
<dbReference type="GO" id="GO:0030246">
    <property type="term" value="F:carbohydrate binding"/>
    <property type="evidence" value="ECO:0007669"/>
    <property type="project" value="InterPro"/>
</dbReference>
<dbReference type="AlphaFoldDB" id="A0A2W7RNL2"/>
<dbReference type="Proteomes" id="UP000249720">
    <property type="component" value="Unassembled WGS sequence"/>
</dbReference>
<dbReference type="SUPFAM" id="SSF49452">
    <property type="entry name" value="Starch-binding domain-like"/>
    <property type="match status" value="1"/>
</dbReference>
<evidence type="ECO:0000313" key="4">
    <source>
        <dbReference type="Proteomes" id="UP000249720"/>
    </source>
</evidence>
<evidence type="ECO:0000313" key="3">
    <source>
        <dbReference type="EMBL" id="PZX61881.1"/>
    </source>
</evidence>
<keyword evidence="1" id="KW-0732">Signal</keyword>
<keyword evidence="4" id="KW-1185">Reference proteome</keyword>
<gene>
    <name evidence="3" type="ORF">LX80_02043</name>
</gene>
<feature type="signal peptide" evidence="1">
    <location>
        <begin position="1"/>
        <end position="20"/>
    </location>
</feature>
<name>A0A2W7RNL2_9BACT</name>
<feature type="chain" id="PRO_5016155037" evidence="1">
    <location>
        <begin position="21"/>
        <end position="288"/>
    </location>
</feature>
<dbReference type="EMBL" id="QKZV01000006">
    <property type="protein sequence ID" value="PZX61881.1"/>
    <property type="molecule type" value="Genomic_DNA"/>
</dbReference>
<dbReference type="InterPro" id="IPR025491">
    <property type="entry name" value="DUF4382"/>
</dbReference>
<feature type="domain" description="DUF4382" evidence="2">
    <location>
        <begin position="35"/>
        <end position="198"/>
    </location>
</feature>
<dbReference type="PROSITE" id="PS51257">
    <property type="entry name" value="PROKAR_LIPOPROTEIN"/>
    <property type="match status" value="1"/>
</dbReference>
<evidence type="ECO:0000259" key="2">
    <source>
        <dbReference type="Pfam" id="PF14321"/>
    </source>
</evidence>
<dbReference type="RefSeq" id="WP_170120439.1">
    <property type="nucleotide sequence ID" value="NZ_QKZV01000006.1"/>
</dbReference>
<accession>A0A2W7RNL2</accession>
<dbReference type="InterPro" id="IPR013784">
    <property type="entry name" value="Carb-bd-like_fold"/>
</dbReference>